<reference evidence="1" key="1">
    <citation type="journal article" date="2018" name="Genome Biol. Evol.">
        <title>Genomics and development of Lentinus tigrinus, a white-rot wood-decaying mushroom with dimorphic fruiting bodies.</title>
        <authorList>
            <person name="Wu B."/>
            <person name="Xu Z."/>
            <person name="Knudson A."/>
            <person name="Carlson A."/>
            <person name="Chen N."/>
            <person name="Kovaka S."/>
            <person name="LaButti K."/>
            <person name="Lipzen A."/>
            <person name="Pennachio C."/>
            <person name="Riley R."/>
            <person name="Schakwitz W."/>
            <person name="Umezawa K."/>
            <person name="Ohm R.A."/>
            <person name="Grigoriev I.V."/>
            <person name="Nagy L.G."/>
            <person name="Gibbons J."/>
            <person name="Hibbett D."/>
        </authorList>
    </citation>
    <scope>NUCLEOTIDE SEQUENCE [LARGE SCALE GENOMIC DNA]</scope>
    <source>
        <strain evidence="1">ALCF2SS1-6</strain>
    </source>
</reference>
<protein>
    <submittedName>
        <fullName evidence="1">Uncharacterized protein</fullName>
    </submittedName>
</protein>
<keyword evidence="2" id="KW-1185">Reference proteome</keyword>
<organism evidence="1 2">
    <name type="scientific">Lentinus tigrinus ALCF2SS1-6</name>
    <dbReference type="NCBI Taxonomy" id="1328759"/>
    <lineage>
        <taxon>Eukaryota</taxon>
        <taxon>Fungi</taxon>
        <taxon>Dikarya</taxon>
        <taxon>Basidiomycota</taxon>
        <taxon>Agaricomycotina</taxon>
        <taxon>Agaricomycetes</taxon>
        <taxon>Polyporales</taxon>
        <taxon>Polyporaceae</taxon>
        <taxon>Lentinus</taxon>
    </lineage>
</organism>
<dbReference type="Proteomes" id="UP000313359">
    <property type="component" value="Unassembled WGS sequence"/>
</dbReference>
<accession>A0A5C2S311</accession>
<dbReference type="AlphaFoldDB" id="A0A5C2S311"/>
<proteinExistence type="predicted"/>
<gene>
    <name evidence="1" type="ORF">L227DRAFT_577542</name>
</gene>
<sequence>MDCVEAAQAFGMPWGYEERVEIRRMTGPGPERLYVGCMVLDTLAFTSHLQTSLSPPAVPTQPPCMR</sequence>
<name>A0A5C2S311_9APHY</name>
<dbReference type="EMBL" id="ML122278">
    <property type="protein sequence ID" value="RPD57848.1"/>
    <property type="molecule type" value="Genomic_DNA"/>
</dbReference>
<evidence type="ECO:0000313" key="1">
    <source>
        <dbReference type="EMBL" id="RPD57848.1"/>
    </source>
</evidence>
<evidence type="ECO:0000313" key="2">
    <source>
        <dbReference type="Proteomes" id="UP000313359"/>
    </source>
</evidence>